<dbReference type="Pfam" id="PF16093">
    <property type="entry name" value="PAC4"/>
    <property type="match status" value="1"/>
</dbReference>
<dbReference type="KEGG" id="cvr:CHLNCDRAFT_134741"/>
<dbReference type="OrthoDB" id="368507at2759"/>
<dbReference type="PANTHER" id="PTHR33559:SF1">
    <property type="entry name" value="PROTEASOME ASSEMBLY CHAPERONE 4"/>
    <property type="match status" value="1"/>
</dbReference>
<dbReference type="RefSeq" id="XP_005846889.1">
    <property type="nucleotide sequence ID" value="XM_005846827.1"/>
</dbReference>
<accession>E1ZGN5</accession>
<proteinExistence type="predicted"/>
<evidence type="ECO:0008006" key="3">
    <source>
        <dbReference type="Google" id="ProtNLM"/>
    </source>
</evidence>
<dbReference type="Proteomes" id="UP000008141">
    <property type="component" value="Unassembled WGS sequence"/>
</dbReference>
<dbReference type="InParanoid" id="E1ZGN5"/>
<evidence type="ECO:0000313" key="2">
    <source>
        <dbReference type="Proteomes" id="UP000008141"/>
    </source>
</evidence>
<dbReference type="eggNOG" id="KOG1018">
    <property type="taxonomic scope" value="Eukaryota"/>
</dbReference>
<dbReference type="EMBL" id="GL433846">
    <property type="protein sequence ID" value="EFN54787.1"/>
    <property type="molecule type" value="Genomic_DNA"/>
</dbReference>
<dbReference type="GO" id="GO:0043248">
    <property type="term" value="P:proteasome assembly"/>
    <property type="evidence" value="ECO:0007669"/>
    <property type="project" value="InterPro"/>
</dbReference>
<evidence type="ECO:0000313" key="1">
    <source>
        <dbReference type="EMBL" id="EFN54787.1"/>
    </source>
</evidence>
<organism evidence="2">
    <name type="scientific">Chlorella variabilis</name>
    <name type="common">Green alga</name>
    <dbReference type="NCBI Taxonomy" id="554065"/>
    <lineage>
        <taxon>Eukaryota</taxon>
        <taxon>Viridiplantae</taxon>
        <taxon>Chlorophyta</taxon>
        <taxon>core chlorophytes</taxon>
        <taxon>Trebouxiophyceae</taxon>
        <taxon>Chlorellales</taxon>
        <taxon>Chlorellaceae</taxon>
        <taxon>Chlorella clade</taxon>
        <taxon>Chlorella</taxon>
    </lineage>
</organism>
<name>E1ZGN5_CHLVA</name>
<dbReference type="InterPro" id="IPR032157">
    <property type="entry name" value="PAC4"/>
</dbReference>
<gene>
    <name evidence="1" type="ORF">CHLNCDRAFT_134741</name>
</gene>
<dbReference type="GeneID" id="17354287"/>
<sequence length="140" mass="15453">MPIVEHRASDVFQDQQLHFQVVVLDRQLFIWIGVEPPRLSNLCMAMPTRLDPIPSATSLLPGRADDDIISMSQRLAKKVGKPVALSVNLPANQPLMRAFVEKRLLQELQQLDLVTGEVAAASVQQAANLNLQPAQPTTQP</sequence>
<reference evidence="1 2" key="1">
    <citation type="journal article" date="2010" name="Plant Cell">
        <title>The Chlorella variabilis NC64A genome reveals adaptation to photosymbiosis, coevolution with viruses, and cryptic sex.</title>
        <authorList>
            <person name="Blanc G."/>
            <person name="Duncan G."/>
            <person name="Agarkova I."/>
            <person name="Borodovsky M."/>
            <person name="Gurnon J."/>
            <person name="Kuo A."/>
            <person name="Lindquist E."/>
            <person name="Lucas S."/>
            <person name="Pangilinan J."/>
            <person name="Polle J."/>
            <person name="Salamov A."/>
            <person name="Terry A."/>
            <person name="Yamada T."/>
            <person name="Dunigan D.D."/>
            <person name="Grigoriev I.V."/>
            <person name="Claverie J.M."/>
            <person name="Van Etten J.L."/>
        </authorList>
    </citation>
    <scope>NUCLEOTIDE SEQUENCE [LARGE SCALE GENOMIC DNA]</scope>
    <source>
        <strain evidence="1 2">NC64A</strain>
    </source>
</reference>
<dbReference type="AlphaFoldDB" id="E1ZGN5"/>
<keyword evidence="2" id="KW-1185">Reference proteome</keyword>
<protein>
    <recommendedName>
        <fullName evidence="3">Proteasome assembly chaperone 4</fullName>
    </recommendedName>
</protein>
<dbReference type="FunCoup" id="E1ZGN5">
    <property type="interactions" value="401"/>
</dbReference>
<dbReference type="PANTHER" id="PTHR33559">
    <property type="entry name" value="PROTEASOME ASSEMBLY CHAPERONE 4"/>
    <property type="match status" value="1"/>
</dbReference>
<dbReference type="OMA" id="WIGFNSA"/>
<dbReference type="STRING" id="554065.E1ZGN5"/>